<dbReference type="EMBL" id="UINC01052954">
    <property type="protein sequence ID" value="SVB68888.1"/>
    <property type="molecule type" value="Genomic_DNA"/>
</dbReference>
<name>A0A382G0R8_9ZZZZ</name>
<gene>
    <name evidence="3" type="ORF">METZ01_LOCUS221742</name>
</gene>
<accession>A0A382G0R8</accession>
<dbReference type="AlphaFoldDB" id="A0A382G0R8"/>
<keyword evidence="2" id="KW-1133">Transmembrane helix</keyword>
<keyword evidence="2" id="KW-0812">Transmembrane</keyword>
<feature type="transmembrane region" description="Helical" evidence="2">
    <location>
        <begin position="6"/>
        <end position="26"/>
    </location>
</feature>
<protein>
    <submittedName>
        <fullName evidence="3">Uncharacterized protein</fullName>
    </submittedName>
</protein>
<feature type="region of interest" description="Disordered" evidence="1">
    <location>
        <begin position="134"/>
        <end position="157"/>
    </location>
</feature>
<reference evidence="3" key="1">
    <citation type="submission" date="2018-05" db="EMBL/GenBank/DDBJ databases">
        <authorList>
            <person name="Lanie J.A."/>
            <person name="Ng W.-L."/>
            <person name="Kazmierczak K.M."/>
            <person name="Andrzejewski T.M."/>
            <person name="Davidsen T.M."/>
            <person name="Wayne K.J."/>
            <person name="Tettelin H."/>
            <person name="Glass J.I."/>
            <person name="Rusch D."/>
            <person name="Podicherti R."/>
            <person name="Tsui H.-C.T."/>
            <person name="Winkler M.E."/>
        </authorList>
    </citation>
    <scope>NUCLEOTIDE SEQUENCE</scope>
</reference>
<keyword evidence="2" id="KW-0472">Membrane</keyword>
<feature type="transmembrane region" description="Helical" evidence="2">
    <location>
        <begin position="46"/>
        <end position="67"/>
    </location>
</feature>
<organism evidence="3">
    <name type="scientific">marine metagenome</name>
    <dbReference type="NCBI Taxonomy" id="408172"/>
    <lineage>
        <taxon>unclassified sequences</taxon>
        <taxon>metagenomes</taxon>
        <taxon>ecological metagenomes</taxon>
    </lineage>
</organism>
<feature type="compositionally biased region" description="Acidic residues" evidence="1">
    <location>
        <begin position="138"/>
        <end position="148"/>
    </location>
</feature>
<evidence type="ECO:0000256" key="2">
    <source>
        <dbReference type="SAM" id="Phobius"/>
    </source>
</evidence>
<proteinExistence type="predicted"/>
<evidence type="ECO:0000313" key="3">
    <source>
        <dbReference type="EMBL" id="SVB68888.1"/>
    </source>
</evidence>
<sequence length="317" mass="35200">MHRKKYFGIIIIFCLFFILIAGHAAAVIPEERPEAFSKIIDLPIRVIGLGLTVAGSAVFIVALPFTLTSGTTGDAWDALVIEPYEFTFTRPLGIFDDWRSFSDSSKAEDKTELPALEVPEKDIKTDSQDCQECKSMQSEDEMELQAEEEPQKDNETETHSFRLRLLYGSFSVETVKTTNNSIVLIWNGWGLGHTNDNYLDKKSGETLEFQTQFTDLSYTFDLSEIIIDSLTMTLGAGIPSGEGIITSSTNTAYKSSTVSGYSFFTVFGIELSYFEILAGFRLNNIKYSEFESSSANTLSGDYTAWGGQPMLGLGFSF</sequence>
<evidence type="ECO:0000256" key="1">
    <source>
        <dbReference type="SAM" id="MobiDB-lite"/>
    </source>
</evidence>